<protein>
    <submittedName>
        <fullName evidence="2">HEPN domain-containing protein</fullName>
    </submittedName>
</protein>
<evidence type="ECO:0000313" key="2">
    <source>
        <dbReference type="EMBL" id="XBL13581.1"/>
    </source>
</evidence>
<dbReference type="AlphaFoldDB" id="A0AAU7EFE2"/>
<organism evidence="2 3">
    <name type="scientific">Mariniflexile litorale</name>
    <dbReference type="NCBI Taxonomy" id="3045158"/>
    <lineage>
        <taxon>Bacteria</taxon>
        <taxon>Pseudomonadati</taxon>
        <taxon>Bacteroidota</taxon>
        <taxon>Flavobacteriia</taxon>
        <taxon>Flavobacteriales</taxon>
        <taxon>Flavobacteriaceae</taxon>
        <taxon>Mariniflexile</taxon>
    </lineage>
</organism>
<proteinExistence type="predicted"/>
<feature type="domain" description="HEPN" evidence="1">
    <location>
        <begin position="132"/>
        <end position="245"/>
    </location>
</feature>
<name>A0AAU7EFE2_9FLAO</name>
<dbReference type="SMART" id="SM00748">
    <property type="entry name" value="HEPN"/>
    <property type="match status" value="1"/>
</dbReference>
<sequence>MDDKIHTKQEQIIIKLKSLLEIKYVYKTRIEKEDFLKPLLIVILQGNCSSLTHELSSMVAKIFQEETDFFYRIFSFEYAQQQLKEENLFFIHGGTWEKLIYQNSNKELDSFYKYQISENTLKNIQSTFDKEHNKMTAFLDAALFFIEKNNLSQATFMLHQYIELWFRYVALFTMGKERKSHSIKELQTYIKPFAPALGNLFDTEIEEEQHLLKLLDDAYITTRYENNYHINLEQIHKIVEKANKMEALATALFKNKWEACSLELNNVNEIKVPKRQSSIPKDTELLNFMKSLSKKDFSSLKPNPFKKGQYTNGLVTEGYLDTSFMISNLLKLCIIAMETDYCSTHSIPNPEHNIKEVLGYILDMIPHNEMELLDVIRDLILEPETNS</sequence>
<evidence type="ECO:0000259" key="1">
    <source>
        <dbReference type="PROSITE" id="PS50910"/>
    </source>
</evidence>
<reference evidence="2" key="1">
    <citation type="submission" date="2024-04" db="EMBL/GenBank/DDBJ databases">
        <title>Mariniflexile litorale, isolated from the shallow sediments of the Sea of Japan.</title>
        <authorList>
            <person name="Romanenko L."/>
            <person name="Isaeva M."/>
        </authorList>
    </citation>
    <scope>NUCLEOTIDE SEQUENCE [LARGE SCALE GENOMIC DNA]</scope>
    <source>
        <strain evidence="2">KMM 9835</strain>
    </source>
</reference>
<dbReference type="KEGG" id="mlil:QLS71_014805"/>
<dbReference type="Proteomes" id="UP001224325">
    <property type="component" value="Chromosome"/>
</dbReference>
<dbReference type="SUPFAM" id="SSF81593">
    <property type="entry name" value="Nucleotidyltransferase substrate binding subunit/domain"/>
    <property type="match status" value="1"/>
</dbReference>
<dbReference type="Pfam" id="PF05168">
    <property type="entry name" value="HEPN"/>
    <property type="match status" value="1"/>
</dbReference>
<dbReference type="Gene3D" id="1.20.120.330">
    <property type="entry name" value="Nucleotidyltransferases domain 2"/>
    <property type="match status" value="1"/>
</dbReference>
<evidence type="ECO:0000313" key="3">
    <source>
        <dbReference type="Proteomes" id="UP001224325"/>
    </source>
</evidence>
<accession>A0AAU7EFE2</accession>
<dbReference type="InterPro" id="IPR007842">
    <property type="entry name" value="HEPN_dom"/>
</dbReference>
<dbReference type="EMBL" id="CP155618">
    <property type="protein sequence ID" value="XBL13581.1"/>
    <property type="molecule type" value="Genomic_DNA"/>
</dbReference>
<gene>
    <name evidence="2" type="ORF">QLS71_014805</name>
</gene>
<dbReference type="RefSeq" id="WP_308993798.1">
    <property type="nucleotide sequence ID" value="NZ_CP155618.1"/>
</dbReference>
<keyword evidence="3" id="KW-1185">Reference proteome</keyword>
<dbReference type="PROSITE" id="PS50910">
    <property type="entry name" value="HEPN"/>
    <property type="match status" value="1"/>
</dbReference>